<gene>
    <name evidence="1" type="ORF">C1875_08905</name>
    <name evidence="2" type="ORF">FIC87_01040</name>
</gene>
<dbReference type="Pfam" id="PF12672">
    <property type="entry name" value="DUF3793"/>
    <property type="match status" value="1"/>
</dbReference>
<dbReference type="RefSeq" id="WP_021410055.1">
    <property type="nucleotide sequence ID" value="NZ_JADMTI010000059.1"/>
</dbReference>
<dbReference type="InterPro" id="IPR024523">
    <property type="entry name" value="DUF3793"/>
</dbReference>
<protein>
    <submittedName>
        <fullName evidence="1">DUF3793 domain-containing protein</fullName>
    </submittedName>
    <submittedName>
        <fullName evidence="2">DUF3793 family protein</fullName>
    </submittedName>
</protein>
<reference evidence="2 4" key="1">
    <citation type="journal article" date="2005" name="Appl. Environ. Microbiol.">
        <title>Intestinal bacterial communities that produce active estrogen-like compounds enterodiol and enterolactone in humans.</title>
        <authorList>
            <person name="Clavel T."/>
            <person name="Henderson G."/>
            <person name="Alpert C.A."/>
            <person name="Philippe C."/>
            <person name="Rigottier-Gois L."/>
            <person name="Dore J."/>
            <person name="Blaut M."/>
        </authorList>
    </citation>
    <scope>NUCLEOTIDE SEQUENCE [LARGE SCALE GENOMIC DNA]</scope>
    <source>
        <strain evidence="2 4">SECO-MT75m2</strain>
    </source>
</reference>
<sequence>MEETEQTLSPCEAFERKLVHHCTPTLAALKPANLFTCRSTLSPATDRFAQSPTAAALRDDQLSVALRSCRAKLAPHGVRIEVLARRTSGALVYVYRPRLLTRAIQQEKVAAFLVAEGYDPTSLSACIEKLHKRICGTDLQSQLTGRCSFPHEIGFFLGYPYEDVVGFIDNEGRNFLCSGCWKVYAKERDAQTCFCCYKNCTTMYQQLFDEGVSIECLASVDEDFPAAEAFRATG</sequence>
<dbReference type="EMBL" id="VEVP01000002">
    <property type="protein sequence ID" value="TNU95957.1"/>
    <property type="molecule type" value="Genomic_DNA"/>
</dbReference>
<reference evidence="1 3" key="2">
    <citation type="journal article" date="2018" name="Elife">
        <title>Discovery and characterization of a prevalent human gut bacterial enzyme sufficient for the inactivation of a family of plant toxins.</title>
        <authorList>
            <person name="Koppel N."/>
            <person name="Bisanz J.E."/>
            <person name="Pandelia M.E."/>
            <person name="Turnbaugh P.J."/>
            <person name="Balskus E.P."/>
        </authorList>
    </citation>
    <scope>NUCLEOTIDE SEQUENCE [LARGE SCALE GENOMIC DNA]</scope>
    <source>
        <strain evidence="1 3">W1 BHI 6</strain>
    </source>
</reference>
<evidence type="ECO:0000313" key="2">
    <source>
        <dbReference type="EMBL" id="TNU95957.1"/>
    </source>
</evidence>
<dbReference type="Proteomes" id="UP000253970">
    <property type="component" value="Unassembled WGS sequence"/>
</dbReference>
<reference evidence="2" key="3">
    <citation type="submission" date="2019-06" db="EMBL/GenBank/DDBJ databases">
        <authorList>
            <person name="Bisanz J.E."/>
            <person name="Turnbaugh P.J."/>
        </authorList>
    </citation>
    <scope>NUCLEOTIDE SEQUENCE</scope>
    <source>
        <strain evidence="2">SECO-MT75m2</strain>
    </source>
</reference>
<comment type="caution">
    <text evidence="1">The sequence shown here is derived from an EMBL/GenBank/DDBJ whole genome shotgun (WGS) entry which is preliminary data.</text>
</comment>
<name>A0A369ME05_EGGLN</name>
<dbReference type="EMBL" id="PPTU01000012">
    <property type="protein sequence ID" value="RDB69756.1"/>
    <property type="molecule type" value="Genomic_DNA"/>
</dbReference>
<evidence type="ECO:0000313" key="4">
    <source>
        <dbReference type="Proteomes" id="UP000312594"/>
    </source>
</evidence>
<evidence type="ECO:0000313" key="3">
    <source>
        <dbReference type="Proteomes" id="UP000253970"/>
    </source>
</evidence>
<evidence type="ECO:0000313" key="1">
    <source>
        <dbReference type="EMBL" id="RDB69756.1"/>
    </source>
</evidence>
<proteinExistence type="predicted"/>
<dbReference type="Proteomes" id="UP000312594">
    <property type="component" value="Unassembled WGS sequence"/>
</dbReference>
<dbReference type="AlphaFoldDB" id="A0A369ME05"/>
<accession>A0A369ME05</accession>
<organism evidence="1 3">
    <name type="scientific">Eggerthella lenta</name>
    <name type="common">Eubacterium lentum</name>
    <dbReference type="NCBI Taxonomy" id="84112"/>
    <lineage>
        <taxon>Bacteria</taxon>
        <taxon>Bacillati</taxon>
        <taxon>Actinomycetota</taxon>
        <taxon>Coriobacteriia</taxon>
        <taxon>Eggerthellales</taxon>
        <taxon>Eggerthellaceae</taxon>
        <taxon>Eggerthella</taxon>
    </lineage>
</organism>